<dbReference type="NCBIfam" id="TIGR02158">
    <property type="entry name" value="PA_CoA_Oxy3"/>
    <property type="match status" value="1"/>
</dbReference>
<dbReference type="PANTHER" id="PTHR30458:SF0">
    <property type="entry name" value="1,2-PHENYLACETYL-COA EPOXIDASE, SUBUNIT C"/>
    <property type="match status" value="1"/>
</dbReference>
<gene>
    <name evidence="1" type="primary">paaC</name>
    <name evidence="1" type="ORF">OBA43_01045</name>
</gene>
<dbReference type="InterPro" id="IPR011882">
    <property type="entry name" value="PaaC"/>
</dbReference>
<sequence length="258" mass="29592">MTSTVYQNNQNYIDFILHLADTNLILAQRLCEWCGHGPVLEQDIAMSNMALDLLGQTSNYYNYAAEIIGNGATEDTLAMLREEREYKNLLLVEQPNGHFGDTVARQFFYDSYHALLLEQFLKVKDLKLQSIAEKSLKEVKYHLKWSAEWMIRLGDGTEESHNKIQQAVYDILPYVGEAFILAPYQKALIEEGLIDNPIDFKATWLANVKAVLYEATIEADVENTFAQKGGKEGVHSEHLGFILTDLQYMQRTYPNLQW</sequence>
<dbReference type="Pfam" id="PF05138">
    <property type="entry name" value="PaaA_PaaC"/>
    <property type="match status" value="1"/>
</dbReference>
<organism evidence="1 2">
    <name type="scientific">Empedobacter falsenii</name>
    <dbReference type="NCBI Taxonomy" id="343874"/>
    <lineage>
        <taxon>Bacteria</taxon>
        <taxon>Pseudomonadati</taxon>
        <taxon>Bacteroidota</taxon>
        <taxon>Flavobacteriia</taxon>
        <taxon>Flavobacteriales</taxon>
        <taxon>Weeksellaceae</taxon>
        <taxon>Empedobacter</taxon>
    </lineage>
</organism>
<keyword evidence="1" id="KW-0560">Oxidoreductase</keyword>
<dbReference type="SUPFAM" id="SSF47240">
    <property type="entry name" value="Ferritin-like"/>
    <property type="match status" value="1"/>
</dbReference>
<dbReference type="Proteomes" id="UP001223501">
    <property type="component" value="Chromosome"/>
</dbReference>
<dbReference type="PIRSF" id="PIRSF037834">
    <property type="entry name" value="PA_CoA_Oase3"/>
    <property type="match status" value="1"/>
</dbReference>
<dbReference type="GO" id="GO:0097266">
    <property type="term" value="F:phenylacetyl-CoA 1,2-epoxidase activity"/>
    <property type="evidence" value="ECO:0007669"/>
    <property type="project" value="UniProtKB-EC"/>
</dbReference>
<dbReference type="RefSeq" id="WP_284583640.1">
    <property type="nucleotide sequence ID" value="NZ_CP106831.1"/>
</dbReference>
<dbReference type="EC" id="1.14.13.149" evidence="1"/>
<dbReference type="InterPro" id="IPR012347">
    <property type="entry name" value="Ferritin-like"/>
</dbReference>
<reference evidence="1 2" key="1">
    <citation type="submission" date="2022-09" db="EMBL/GenBank/DDBJ databases">
        <title>Whole genome sequencing analysis of tet(X)-positive Empedobacter falsenii YWS9-3.</title>
        <authorList>
            <person name="Chen C."/>
            <person name="Lv Y.-L."/>
        </authorList>
    </citation>
    <scope>NUCLEOTIDE SEQUENCE [LARGE SCALE GENOMIC DNA]</scope>
    <source>
        <strain evidence="1 2">YWS9-3_T</strain>
    </source>
</reference>
<dbReference type="InterPro" id="IPR052703">
    <property type="entry name" value="Aromatic_CoA_ox/epox"/>
</dbReference>
<evidence type="ECO:0000313" key="2">
    <source>
        <dbReference type="Proteomes" id="UP001223501"/>
    </source>
</evidence>
<name>A0ABY8V799_9FLAO</name>
<evidence type="ECO:0000313" key="1">
    <source>
        <dbReference type="EMBL" id="WIH97550.1"/>
    </source>
</evidence>
<proteinExistence type="predicted"/>
<dbReference type="InterPro" id="IPR007814">
    <property type="entry name" value="PaaA_PaaC"/>
</dbReference>
<dbReference type="PANTHER" id="PTHR30458">
    <property type="entry name" value="PHENYLACETIC ACID DEGRADATION PROTEIN PAA"/>
    <property type="match status" value="1"/>
</dbReference>
<dbReference type="Gene3D" id="1.20.1260.10">
    <property type="match status" value="1"/>
</dbReference>
<accession>A0ABY8V799</accession>
<dbReference type="InterPro" id="IPR009078">
    <property type="entry name" value="Ferritin-like_SF"/>
</dbReference>
<protein>
    <submittedName>
        <fullName evidence="1">Phenylacetate-CoA oxygenase subunit PaaC</fullName>
        <ecNumber evidence="1">1.14.13.149</ecNumber>
    </submittedName>
</protein>
<dbReference type="EMBL" id="CP106831">
    <property type="protein sequence ID" value="WIH97550.1"/>
    <property type="molecule type" value="Genomic_DNA"/>
</dbReference>
<keyword evidence="2" id="KW-1185">Reference proteome</keyword>